<keyword evidence="1" id="KW-1133">Transmembrane helix</keyword>
<evidence type="ECO:0008006" key="4">
    <source>
        <dbReference type="Google" id="ProtNLM"/>
    </source>
</evidence>
<organism evidence="2 3">
    <name type="scientific">Glossina brevipalpis</name>
    <dbReference type="NCBI Taxonomy" id="37001"/>
    <lineage>
        <taxon>Eukaryota</taxon>
        <taxon>Metazoa</taxon>
        <taxon>Ecdysozoa</taxon>
        <taxon>Arthropoda</taxon>
        <taxon>Hexapoda</taxon>
        <taxon>Insecta</taxon>
        <taxon>Pterygota</taxon>
        <taxon>Neoptera</taxon>
        <taxon>Endopterygota</taxon>
        <taxon>Diptera</taxon>
        <taxon>Brachycera</taxon>
        <taxon>Muscomorpha</taxon>
        <taxon>Hippoboscoidea</taxon>
        <taxon>Glossinidae</taxon>
        <taxon>Glossina</taxon>
    </lineage>
</organism>
<evidence type="ECO:0000313" key="3">
    <source>
        <dbReference type="Proteomes" id="UP000091820"/>
    </source>
</evidence>
<accession>A0A1A9WWR2</accession>
<keyword evidence="1" id="KW-0472">Membrane</keyword>
<evidence type="ECO:0000313" key="2">
    <source>
        <dbReference type="EnsemblMetazoa" id="GBRI035231-PA"/>
    </source>
</evidence>
<dbReference type="VEuPathDB" id="VectorBase:GBRI035231"/>
<keyword evidence="3" id="KW-1185">Reference proteome</keyword>
<feature type="transmembrane region" description="Helical" evidence="1">
    <location>
        <begin position="17"/>
        <end position="39"/>
    </location>
</feature>
<feature type="transmembrane region" description="Helical" evidence="1">
    <location>
        <begin position="51"/>
        <end position="69"/>
    </location>
</feature>
<feature type="transmembrane region" description="Helical" evidence="1">
    <location>
        <begin position="75"/>
        <end position="96"/>
    </location>
</feature>
<dbReference type="EnsemblMetazoa" id="GBRI035231-RA">
    <property type="protein sequence ID" value="GBRI035231-PA"/>
    <property type="gene ID" value="GBRI035231"/>
</dbReference>
<evidence type="ECO:0000256" key="1">
    <source>
        <dbReference type="SAM" id="Phobius"/>
    </source>
</evidence>
<keyword evidence="1" id="KW-0812">Transmembrane</keyword>
<dbReference type="AlphaFoldDB" id="A0A1A9WWR2"/>
<proteinExistence type="predicted"/>
<dbReference type="Proteomes" id="UP000091820">
    <property type="component" value="Unassembled WGS sequence"/>
</dbReference>
<protein>
    <recommendedName>
        <fullName evidence="4">Transmembrane protein</fullName>
    </recommendedName>
</protein>
<reference evidence="3" key="1">
    <citation type="submission" date="2014-03" db="EMBL/GenBank/DDBJ databases">
        <authorList>
            <person name="Aksoy S."/>
            <person name="Warren W."/>
            <person name="Wilson R.K."/>
        </authorList>
    </citation>
    <scope>NUCLEOTIDE SEQUENCE [LARGE SCALE GENOMIC DNA]</scope>
    <source>
        <strain evidence="3">IAEA</strain>
    </source>
</reference>
<sequence length="115" mass="12051">MIIRVQNHSTLSTSREITVALLAAIEFAAGVTVVMPFSLVVTIEEKVLTTALNDVVVAVVAALTTAVAAKVVVVVQLIVVVVVVGAVVVVVELVLFSDWYSHEIGTNGCCNCINC</sequence>
<name>A0A1A9WWR2_9MUSC</name>
<reference evidence="2" key="2">
    <citation type="submission" date="2020-05" db="UniProtKB">
        <authorList>
            <consortium name="EnsemblMetazoa"/>
        </authorList>
    </citation>
    <scope>IDENTIFICATION</scope>
    <source>
        <strain evidence="2">IAEA</strain>
    </source>
</reference>